<keyword evidence="3 6" id="KW-1133">Transmembrane helix</keyword>
<feature type="transmembrane region" description="Helical" evidence="6">
    <location>
        <begin position="45"/>
        <end position="66"/>
    </location>
</feature>
<dbReference type="GO" id="GO:0043025">
    <property type="term" value="C:neuronal cell body"/>
    <property type="evidence" value="ECO:0007669"/>
    <property type="project" value="TreeGrafter"/>
</dbReference>
<evidence type="ECO:0000313" key="8">
    <source>
        <dbReference type="RefSeq" id="XP_013090681.2"/>
    </source>
</evidence>
<dbReference type="RefSeq" id="XP_013090681.2">
    <property type="nucleotide sequence ID" value="XM_013235227.2"/>
</dbReference>
<name>A0A9U8EK83_BIOGL</name>
<accession>A0A9U8EK83</accession>
<gene>
    <name evidence="8" type="primary">LOC106074457</name>
</gene>
<dbReference type="GO" id="GO:0016020">
    <property type="term" value="C:membrane"/>
    <property type="evidence" value="ECO:0007669"/>
    <property type="project" value="UniProtKB-SubCell"/>
</dbReference>
<dbReference type="OMA" id="IMLPSIC"/>
<evidence type="ECO:0000256" key="4">
    <source>
        <dbReference type="ARBA" id="ARBA00023136"/>
    </source>
</evidence>
<sequence>MTNSSVDVWQVFNYPLKVLAIAGCSMPSKAKDSATLVRQQRLYKIYQLFVCMLHSLSCARCFTFIASPPSDSDSSTSFFVQLYLILFYSSLVYASESIVCRFYLQDVMDSLQKYQNEFGFCISLANVKRNVEMAVVYGNVTVFLSSLFLNGAALFWLSHQKEFYCYPLQYQGDIQSTVWGLFVNFTCFFICIPVSGFFILYSSLVELVIAEFGGVSQDMSRLLSAHDQDEVFDTEFPKCRSRHLYLCQLVCKISKQLRLHFLFSTLSGLVLIFFVIYSLASGQMSGVQVVVESSYVIWQTLVFVWTSIRWGALPSAASSISRNIGAIAWSSQSKLRLQKIQLMIVQLTNEKIGIDIFGLITIDTSLLLMILGTVVTYGVVVVQFQLDKESSGQISENNTDVIR</sequence>
<feature type="transmembrane region" description="Helical" evidence="6">
    <location>
        <begin position="261"/>
        <end position="280"/>
    </location>
</feature>
<feature type="transmembrane region" description="Helical" evidence="6">
    <location>
        <begin position="295"/>
        <end position="312"/>
    </location>
</feature>
<reference evidence="8" key="1">
    <citation type="submission" date="2025-08" db="UniProtKB">
        <authorList>
            <consortium name="RefSeq"/>
        </authorList>
    </citation>
    <scope>IDENTIFICATION</scope>
</reference>
<comment type="subcellular location">
    <subcellularLocation>
        <location evidence="1">Membrane</location>
        <topology evidence="1">Multi-pass membrane protein</topology>
    </subcellularLocation>
</comment>
<dbReference type="GO" id="GO:0050909">
    <property type="term" value="P:sensory perception of taste"/>
    <property type="evidence" value="ECO:0007669"/>
    <property type="project" value="InterPro"/>
</dbReference>
<protein>
    <submittedName>
        <fullName evidence="8">Uncharacterized protein LOC106074457</fullName>
    </submittedName>
</protein>
<proteinExistence type="predicted"/>
<dbReference type="KEGG" id="bgt:106074457"/>
<dbReference type="PANTHER" id="PTHR21143:SF133">
    <property type="entry name" value="GUSTATORY AND PHEROMONE RECEPTOR 32A-RELATED"/>
    <property type="match status" value="1"/>
</dbReference>
<dbReference type="GO" id="GO:0007635">
    <property type="term" value="P:chemosensory behavior"/>
    <property type="evidence" value="ECO:0007669"/>
    <property type="project" value="TreeGrafter"/>
</dbReference>
<feature type="transmembrane region" description="Helical" evidence="6">
    <location>
        <begin position="177"/>
        <end position="201"/>
    </location>
</feature>
<keyword evidence="2 6" id="KW-0812">Transmembrane</keyword>
<dbReference type="GO" id="GO:0008049">
    <property type="term" value="P:male courtship behavior"/>
    <property type="evidence" value="ECO:0007669"/>
    <property type="project" value="TreeGrafter"/>
</dbReference>
<dbReference type="AlphaFoldDB" id="A0A9U8EK83"/>
<evidence type="ECO:0000256" key="3">
    <source>
        <dbReference type="ARBA" id="ARBA00022989"/>
    </source>
</evidence>
<evidence type="ECO:0000313" key="7">
    <source>
        <dbReference type="Proteomes" id="UP001165740"/>
    </source>
</evidence>
<keyword evidence="5" id="KW-0675">Receptor</keyword>
<organism evidence="7 8">
    <name type="scientific">Biomphalaria glabrata</name>
    <name type="common">Bloodfluke planorb</name>
    <name type="synonym">Freshwater snail</name>
    <dbReference type="NCBI Taxonomy" id="6526"/>
    <lineage>
        <taxon>Eukaryota</taxon>
        <taxon>Metazoa</taxon>
        <taxon>Spiralia</taxon>
        <taxon>Lophotrochozoa</taxon>
        <taxon>Mollusca</taxon>
        <taxon>Gastropoda</taxon>
        <taxon>Heterobranchia</taxon>
        <taxon>Euthyneura</taxon>
        <taxon>Panpulmonata</taxon>
        <taxon>Hygrophila</taxon>
        <taxon>Lymnaeoidea</taxon>
        <taxon>Planorbidae</taxon>
        <taxon>Biomphalaria</taxon>
    </lineage>
</organism>
<evidence type="ECO:0000256" key="5">
    <source>
        <dbReference type="ARBA" id="ARBA00023170"/>
    </source>
</evidence>
<keyword evidence="4 6" id="KW-0472">Membrane</keyword>
<feature type="transmembrane region" description="Helical" evidence="6">
    <location>
        <begin position="78"/>
        <end position="104"/>
    </location>
</feature>
<evidence type="ECO:0000256" key="2">
    <source>
        <dbReference type="ARBA" id="ARBA00022692"/>
    </source>
</evidence>
<feature type="transmembrane region" description="Helical" evidence="6">
    <location>
        <begin position="356"/>
        <end position="380"/>
    </location>
</feature>
<dbReference type="Pfam" id="PF08395">
    <property type="entry name" value="7tm_7"/>
    <property type="match status" value="1"/>
</dbReference>
<dbReference type="Proteomes" id="UP001165740">
    <property type="component" value="Chromosome 6"/>
</dbReference>
<evidence type="ECO:0000256" key="6">
    <source>
        <dbReference type="SAM" id="Phobius"/>
    </source>
</evidence>
<keyword evidence="7" id="KW-1185">Reference proteome</keyword>
<dbReference type="InterPro" id="IPR013604">
    <property type="entry name" value="7TM_chemorcpt"/>
</dbReference>
<dbReference type="PANTHER" id="PTHR21143">
    <property type="entry name" value="INVERTEBRATE GUSTATORY RECEPTOR"/>
    <property type="match status" value="1"/>
</dbReference>
<dbReference type="GeneID" id="106074457"/>
<evidence type="ECO:0000256" key="1">
    <source>
        <dbReference type="ARBA" id="ARBA00004141"/>
    </source>
</evidence>
<dbReference type="GO" id="GO:0030424">
    <property type="term" value="C:axon"/>
    <property type="evidence" value="ECO:0007669"/>
    <property type="project" value="TreeGrafter"/>
</dbReference>
<dbReference type="OrthoDB" id="10311478at2759"/>
<dbReference type="GO" id="GO:0030425">
    <property type="term" value="C:dendrite"/>
    <property type="evidence" value="ECO:0007669"/>
    <property type="project" value="TreeGrafter"/>
</dbReference>
<feature type="transmembrane region" description="Helical" evidence="6">
    <location>
        <begin position="134"/>
        <end position="157"/>
    </location>
</feature>